<dbReference type="InterPro" id="IPR021840">
    <property type="entry name" value="DUF3433"/>
</dbReference>
<keyword evidence="2" id="KW-1133">Transmembrane helix</keyword>
<feature type="transmembrane region" description="Helical" evidence="2">
    <location>
        <begin position="166"/>
        <end position="194"/>
    </location>
</feature>
<keyword evidence="2" id="KW-0472">Membrane</keyword>
<accession>A0AAW0R9M1</accession>
<dbReference type="PANTHER" id="PTHR37544">
    <property type="entry name" value="SPRAY-RELATED"/>
    <property type="match status" value="1"/>
</dbReference>
<feature type="transmembrane region" description="Helical" evidence="2">
    <location>
        <begin position="606"/>
        <end position="628"/>
    </location>
</feature>
<gene>
    <name evidence="3" type="ORF">PG999_002833</name>
</gene>
<dbReference type="PANTHER" id="PTHR37544:SF3">
    <property type="entry name" value="SPRAY"/>
    <property type="match status" value="1"/>
</dbReference>
<name>A0AAW0R9M1_9PEZI</name>
<organism evidence="3 4">
    <name type="scientific">Apiospora kogelbergensis</name>
    <dbReference type="NCBI Taxonomy" id="1337665"/>
    <lineage>
        <taxon>Eukaryota</taxon>
        <taxon>Fungi</taxon>
        <taxon>Dikarya</taxon>
        <taxon>Ascomycota</taxon>
        <taxon>Pezizomycotina</taxon>
        <taxon>Sordariomycetes</taxon>
        <taxon>Xylariomycetidae</taxon>
        <taxon>Amphisphaeriales</taxon>
        <taxon>Apiosporaceae</taxon>
        <taxon>Apiospora</taxon>
    </lineage>
</organism>
<feature type="transmembrane region" description="Helical" evidence="2">
    <location>
        <begin position="566"/>
        <end position="586"/>
    </location>
</feature>
<feature type="region of interest" description="Disordered" evidence="1">
    <location>
        <begin position="944"/>
        <end position="965"/>
    </location>
</feature>
<feature type="transmembrane region" description="Helical" evidence="2">
    <location>
        <begin position="447"/>
        <end position="470"/>
    </location>
</feature>
<feature type="compositionally biased region" description="Acidic residues" evidence="1">
    <location>
        <begin position="1186"/>
        <end position="1205"/>
    </location>
</feature>
<proteinExistence type="predicted"/>
<protein>
    <submittedName>
        <fullName evidence="3">Uncharacterized protein</fullName>
    </submittedName>
</protein>
<evidence type="ECO:0000256" key="2">
    <source>
        <dbReference type="SAM" id="Phobius"/>
    </source>
</evidence>
<evidence type="ECO:0000313" key="3">
    <source>
        <dbReference type="EMBL" id="KAK8130453.1"/>
    </source>
</evidence>
<comment type="caution">
    <text evidence="3">The sequence shown here is derived from an EMBL/GenBank/DDBJ whole genome shotgun (WGS) entry which is preliminary data.</text>
</comment>
<dbReference type="Pfam" id="PF11915">
    <property type="entry name" value="DUF3433"/>
    <property type="match status" value="2"/>
</dbReference>
<feature type="transmembrane region" description="Helical" evidence="2">
    <location>
        <begin position="62"/>
        <end position="85"/>
    </location>
</feature>
<evidence type="ECO:0000256" key="1">
    <source>
        <dbReference type="SAM" id="MobiDB-lite"/>
    </source>
</evidence>
<feature type="transmembrane region" description="Helical" evidence="2">
    <location>
        <begin position="1089"/>
        <end position="1107"/>
    </location>
</feature>
<evidence type="ECO:0000313" key="4">
    <source>
        <dbReference type="Proteomes" id="UP001392437"/>
    </source>
</evidence>
<sequence>MPETPATPSFRWPGYLAHQTIGEENHINHLPSQEFELEAENTEQSSDDPRLLWPPKYLRRSVIATFILIFAFLIVAIEALVIVSARNDGIATSRSELHYLWTYGPTAFLTLVAAFWSRVEYQSKLVAPWRNLMQQHSVDSEHTLLLDYISGLQPLIIVKAFRNRDWMVLITCTVSILIKILIVISTGLVTLSWIKVHLNAQPIVLKDTFFNNDSRRLSETKLTSYYIMQGLISQNLSYPDGMSKDYAFQSTMTTLPDSAETRVTVDGLKNGLDCVPVDFGIPRGDFQVTFLAGGGTTYKGNVNVSIASSGCNITNQPLAIPDWFNVYGSLERTLSYVHPWTIMDAQLKSWNNIGPFPMGRRHDRIHNWGAHMDVDQYMGLAMDSQLGIDTSPSPTDLLNPNALNQLAEAYYRQHAAIIAKQLLMEPASIETTGSSVSMENRLVVRDWAQLMVVLIIFCLILCVGSLFTVLDQSIPRNPSCITDMAALLLHSHDLKTTLRGLSATNEKDLVAGLARRNFKLGTIRDIVTKQTELIIHDEQQSDSGTPQGFVRTRTRSNPHPRILHPGLRLALCSILIALIVGLDLLLQRSNEENGLQDVVSNRYMHYLWTTTPAVILGAITLVVSSMDFQIRSLGPYMMLRTKIASEALLKLDHMDMSIPQTMYREFKLGNIGALATSATIFIASTFTIFSASLFQTLDAPIKELVTLRANQSFLFDTSSGSWGPLDELGAGTIASLILGNNLSYPGFTYGNMAFPQLLTGLTTTSNLSSVSTKATIPAVRGKLHCRLYNSSQHRLNFTLNHNTTDNPLAVWIEGEDCKSGGMFCSTPSSNSLITTHPNTSYIGQAQEMVRCRPPLFSLFFSPLKIRILVPDASFHATTASTGLWIIMFANCNFRGCSDLLYTWGRIEWSGQPDVQHIASTGCNVSFEGLDVDVTFLGTDLQIDKSPENAPRTREETVYDLPSGRARDRSQAQAAMDYKEMETGRTGRGSDAFFDLLVSSQFAIPMSDLGNKAADAKVVEAIIFQHGIIQAQNFANTRVAVNEPDATTLLTNSSSKVGYDDEGFTVYNATATDTSGQRRRVKQDAASTRALQGLLGATLVLLVISWLFTFRGTNVLPRAPTSIASVAALIAGGNLLDKLPPDAQRLDKEALAAALGAGTKTRYWIGWRTVPDSETGRKTRRFGIFAVDEDDDPNEESEWEGDEEGEQATGRSTASDGAEDNVVRP</sequence>
<dbReference type="Proteomes" id="UP001392437">
    <property type="component" value="Unassembled WGS sequence"/>
</dbReference>
<dbReference type="AlphaFoldDB" id="A0AAW0R9M1"/>
<keyword evidence="2" id="KW-0812">Transmembrane</keyword>
<keyword evidence="4" id="KW-1185">Reference proteome</keyword>
<feature type="region of interest" description="Disordered" evidence="1">
    <location>
        <begin position="1180"/>
        <end position="1224"/>
    </location>
</feature>
<feature type="transmembrane region" description="Helical" evidence="2">
    <location>
        <begin position="97"/>
        <end position="116"/>
    </location>
</feature>
<dbReference type="EMBL" id="JAQQWP010000002">
    <property type="protein sequence ID" value="KAK8130453.1"/>
    <property type="molecule type" value="Genomic_DNA"/>
</dbReference>
<reference evidence="3 4" key="1">
    <citation type="submission" date="2023-01" db="EMBL/GenBank/DDBJ databases">
        <title>Analysis of 21 Apiospora genomes using comparative genomics revels a genus with tremendous synthesis potential of carbohydrate active enzymes and secondary metabolites.</title>
        <authorList>
            <person name="Sorensen T."/>
        </authorList>
    </citation>
    <scope>NUCLEOTIDE SEQUENCE [LARGE SCALE GENOMIC DNA]</scope>
    <source>
        <strain evidence="3 4">CBS 117206</strain>
    </source>
</reference>
<feature type="compositionally biased region" description="Basic and acidic residues" evidence="1">
    <location>
        <begin position="944"/>
        <end position="956"/>
    </location>
</feature>
<feature type="transmembrane region" description="Helical" evidence="2">
    <location>
        <begin position="671"/>
        <end position="694"/>
    </location>
</feature>